<dbReference type="STRING" id="33044.GCA_900005695_00756"/>
<comment type="similarity">
    <text evidence="2 8">Belongs to the BioY family.</text>
</comment>
<protein>
    <recommendedName>
        <fullName evidence="8">Biotin transporter</fullName>
    </recommendedName>
</protein>
<keyword evidence="7 8" id="KW-0472">Membrane</keyword>
<evidence type="ECO:0000256" key="4">
    <source>
        <dbReference type="ARBA" id="ARBA00022475"/>
    </source>
</evidence>
<dbReference type="GO" id="GO:0005886">
    <property type="term" value="C:plasma membrane"/>
    <property type="evidence" value="ECO:0007669"/>
    <property type="project" value="UniProtKB-SubCell"/>
</dbReference>
<dbReference type="PANTHER" id="PTHR34295">
    <property type="entry name" value="BIOTIN TRANSPORTER BIOY"/>
    <property type="match status" value="1"/>
</dbReference>
<dbReference type="PIRSF" id="PIRSF016661">
    <property type="entry name" value="BioY"/>
    <property type="match status" value="1"/>
</dbReference>
<sequence>MNTKDLTYIALFAAIYAVLGFFPPIFLPFLLGVPITAQSMGPMLAGSILGAKRGALASLLFLVLVAIGLPLLPGGRGGISIFTGVTGGYLISFPFAAFFIGFMVELFWQRLNFIILFVINTVGGIGIVYAFGIPWMAYITKVSLLKALTVSSGFMIGGFVKVFIASSIALAIKKSVPLITSKKRKVLF</sequence>
<comment type="subcellular location">
    <subcellularLocation>
        <location evidence="1 8">Cell membrane</location>
        <topology evidence="1 8">Multi-pass membrane protein</topology>
    </subcellularLocation>
</comment>
<feature type="transmembrane region" description="Helical" evidence="9">
    <location>
        <begin position="6"/>
        <end position="33"/>
    </location>
</feature>
<evidence type="ECO:0000313" key="11">
    <source>
        <dbReference type="Proteomes" id="UP000254950"/>
    </source>
</evidence>
<dbReference type="Gene3D" id="1.10.1760.20">
    <property type="match status" value="1"/>
</dbReference>
<dbReference type="EMBL" id="UFTF01000001">
    <property type="protein sequence ID" value="SUV44316.1"/>
    <property type="molecule type" value="Genomic_DNA"/>
</dbReference>
<evidence type="ECO:0000256" key="2">
    <source>
        <dbReference type="ARBA" id="ARBA00010692"/>
    </source>
</evidence>
<dbReference type="AlphaFoldDB" id="A0A380ZH80"/>
<dbReference type="PANTHER" id="PTHR34295:SF4">
    <property type="entry name" value="BIOTIN TRANSPORTER BIOY-RELATED"/>
    <property type="match status" value="1"/>
</dbReference>
<evidence type="ECO:0000256" key="6">
    <source>
        <dbReference type="ARBA" id="ARBA00022989"/>
    </source>
</evidence>
<feature type="transmembrane region" description="Helical" evidence="9">
    <location>
        <begin position="79"/>
        <end position="104"/>
    </location>
</feature>
<name>A0A380ZH80_BARDO</name>
<evidence type="ECO:0000256" key="9">
    <source>
        <dbReference type="SAM" id="Phobius"/>
    </source>
</evidence>
<evidence type="ECO:0000256" key="1">
    <source>
        <dbReference type="ARBA" id="ARBA00004651"/>
    </source>
</evidence>
<reference evidence="10 11" key="1">
    <citation type="submission" date="2018-06" db="EMBL/GenBank/DDBJ databases">
        <authorList>
            <consortium name="Pathogen Informatics"/>
            <person name="Doyle S."/>
        </authorList>
    </citation>
    <scope>NUCLEOTIDE SEQUENCE [LARGE SCALE GENOMIC DNA]</scope>
    <source>
        <strain evidence="10 11">NCTC12862</strain>
    </source>
</reference>
<keyword evidence="4 8" id="KW-1003">Cell membrane</keyword>
<feature type="transmembrane region" description="Helical" evidence="9">
    <location>
        <begin position="152"/>
        <end position="172"/>
    </location>
</feature>
<keyword evidence="6 9" id="KW-1133">Transmembrane helix</keyword>
<keyword evidence="5 9" id="KW-0812">Transmembrane</keyword>
<dbReference type="OrthoDB" id="9803495at2"/>
<evidence type="ECO:0000256" key="7">
    <source>
        <dbReference type="ARBA" id="ARBA00023136"/>
    </source>
</evidence>
<feature type="transmembrane region" description="Helical" evidence="9">
    <location>
        <begin position="54"/>
        <end position="73"/>
    </location>
</feature>
<dbReference type="InterPro" id="IPR003784">
    <property type="entry name" value="BioY"/>
</dbReference>
<evidence type="ECO:0000313" key="10">
    <source>
        <dbReference type="EMBL" id="SUV44316.1"/>
    </source>
</evidence>
<dbReference type="GO" id="GO:0015225">
    <property type="term" value="F:biotin transmembrane transporter activity"/>
    <property type="evidence" value="ECO:0007669"/>
    <property type="project" value="UniProtKB-UniRule"/>
</dbReference>
<feature type="transmembrane region" description="Helical" evidence="9">
    <location>
        <begin position="111"/>
        <end position="132"/>
    </location>
</feature>
<organism evidence="10 11">
    <name type="scientific">Bartonella doshiae</name>
    <dbReference type="NCBI Taxonomy" id="33044"/>
    <lineage>
        <taxon>Bacteria</taxon>
        <taxon>Pseudomonadati</taxon>
        <taxon>Pseudomonadota</taxon>
        <taxon>Alphaproteobacteria</taxon>
        <taxon>Hyphomicrobiales</taxon>
        <taxon>Bartonellaceae</taxon>
        <taxon>Bartonella</taxon>
    </lineage>
</organism>
<proteinExistence type="inferred from homology"/>
<dbReference type="Pfam" id="PF02632">
    <property type="entry name" value="BioY"/>
    <property type="match status" value="1"/>
</dbReference>
<evidence type="ECO:0000256" key="5">
    <source>
        <dbReference type="ARBA" id="ARBA00022692"/>
    </source>
</evidence>
<accession>A0A380ZH80</accession>
<evidence type="ECO:0000256" key="8">
    <source>
        <dbReference type="PIRNR" id="PIRNR016661"/>
    </source>
</evidence>
<keyword evidence="3 8" id="KW-0813">Transport</keyword>
<evidence type="ECO:0000256" key="3">
    <source>
        <dbReference type="ARBA" id="ARBA00022448"/>
    </source>
</evidence>
<dbReference type="RefSeq" id="WP_004856917.1">
    <property type="nucleotide sequence ID" value="NZ_CACVBH010000007.1"/>
</dbReference>
<gene>
    <name evidence="10" type="primary">bioY_2</name>
    <name evidence="10" type="ORF">NCTC12862_00059</name>
</gene>
<dbReference type="Proteomes" id="UP000254950">
    <property type="component" value="Unassembled WGS sequence"/>
</dbReference>